<evidence type="ECO:0000256" key="1">
    <source>
        <dbReference type="ARBA" id="ARBA00004370"/>
    </source>
</evidence>
<evidence type="ECO:0000313" key="9">
    <source>
        <dbReference type="Proteomes" id="UP001295423"/>
    </source>
</evidence>
<accession>A0AAD2G890</accession>
<keyword evidence="2" id="KW-0812">Transmembrane</keyword>
<evidence type="ECO:0000256" key="4">
    <source>
        <dbReference type="ARBA" id="ARBA00022989"/>
    </source>
</evidence>
<dbReference type="PANTHER" id="PTHR11920:SF335">
    <property type="entry name" value="GUANYLATE CYCLASE"/>
    <property type="match status" value="1"/>
</dbReference>
<dbReference type="EMBL" id="CAKOGP040002215">
    <property type="protein sequence ID" value="CAJ1965718.1"/>
    <property type="molecule type" value="Genomic_DNA"/>
</dbReference>
<dbReference type="GO" id="GO:0004114">
    <property type="term" value="F:3',5'-cyclic-nucleotide phosphodiesterase activity"/>
    <property type="evidence" value="ECO:0007669"/>
    <property type="project" value="InterPro"/>
</dbReference>
<dbReference type="GO" id="GO:0004016">
    <property type="term" value="F:adenylate cyclase activity"/>
    <property type="evidence" value="ECO:0007669"/>
    <property type="project" value="TreeGrafter"/>
</dbReference>
<dbReference type="InterPro" id="IPR036971">
    <property type="entry name" value="PDEase_catalytic_dom_sf"/>
</dbReference>
<dbReference type="PANTHER" id="PTHR11920">
    <property type="entry name" value="GUANYLYL CYCLASE"/>
    <property type="match status" value="1"/>
</dbReference>
<proteinExistence type="predicted"/>
<keyword evidence="5" id="KW-0472">Membrane</keyword>
<dbReference type="PROSITE" id="PS50125">
    <property type="entry name" value="GUANYLATE_CYCLASE_2"/>
    <property type="match status" value="1"/>
</dbReference>
<dbReference type="Pfam" id="PF00233">
    <property type="entry name" value="PDEase_I"/>
    <property type="match status" value="1"/>
</dbReference>
<dbReference type="Pfam" id="PF00211">
    <property type="entry name" value="Guanylate_cyc"/>
    <property type="match status" value="1"/>
</dbReference>
<keyword evidence="9" id="KW-1185">Reference proteome</keyword>
<dbReference type="Gene3D" id="1.10.1300.10">
    <property type="entry name" value="3'5'-cyclic nucleotide phosphodiesterase, catalytic domain"/>
    <property type="match status" value="1"/>
</dbReference>
<dbReference type="InterPro" id="IPR029787">
    <property type="entry name" value="Nucleotide_cyclase"/>
</dbReference>
<evidence type="ECO:0000256" key="3">
    <source>
        <dbReference type="ARBA" id="ARBA00022741"/>
    </source>
</evidence>
<evidence type="ECO:0000313" key="8">
    <source>
        <dbReference type="EMBL" id="CAJ1965718.1"/>
    </source>
</evidence>
<gene>
    <name evidence="8" type="ORF">CYCCA115_LOCUS21310</name>
</gene>
<dbReference type="SMART" id="SM00471">
    <property type="entry name" value="HDc"/>
    <property type="match status" value="1"/>
</dbReference>
<name>A0AAD2G890_9STRA</name>
<dbReference type="InterPro" id="IPR003607">
    <property type="entry name" value="HD/PDEase_dom"/>
</dbReference>
<protein>
    <recommendedName>
        <fullName evidence="7">Guanylate cyclase domain-containing protein</fullName>
    </recommendedName>
</protein>
<keyword evidence="6" id="KW-0456">Lyase</keyword>
<evidence type="ECO:0000256" key="2">
    <source>
        <dbReference type="ARBA" id="ARBA00022692"/>
    </source>
</evidence>
<dbReference type="GO" id="GO:0001653">
    <property type="term" value="F:peptide receptor activity"/>
    <property type="evidence" value="ECO:0007669"/>
    <property type="project" value="TreeGrafter"/>
</dbReference>
<dbReference type="GO" id="GO:0000166">
    <property type="term" value="F:nucleotide binding"/>
    <property type="evidence" value="ECO:0007669"/>
    <property type="project" value="UniProtKB-KW"/>
</dbReference>
<dbReference type="SUPFAM" id="SSF109604">
    <property type="entry name" value="HD-domain/PDEase-like"/>
    <property type="match status" value="1"/>
</dbReference>
<feature type="domain" description="Guanylate cyclase" evidence="7">
    <location>
        <begin position="75"/>
        <end position="209"/>
    </location>
</feature>
<keyword evidence="4" id="KW-1133">Transmembrane helix</keyword>
<dbReference type="AlphaFoldDB" id="A0AAD2G890"/>
<dbReference type="GO" id="GO:0035556">
    <property type="term" value="P:intracellular signal transduction"/>
    <property type="evidence" value="ECO:0007669"/>
    <property type="project" value="InterPro"/>
</dbReference>
<sequence length="727" mass="81906">MVARRQKKVMKRVDTQHKLVSDMFPEKFRDRLYKLGDGSDAASDTMSVGGSEWATSITPGFKSSRPIADLFLDTTVIFIDIAGFTAWSSARKPTQVFMLLERLYSSFDKLCHRYGVFKVETVGDCFVGVCGLPEPRKDHAVRCAKFAREALAITPRLLAKLEITMGPDTSDLSVRIGMHSGQVTAGVLRGERSRFQLFGDTVNVASRMETSGLREHIQVSATTAAQLTEHGRKKWLKQRGEIAIPGKGMMKTYWLETKAESEARHKKLNMANSEHGHGKASSVSFNDEFANLDSSTHSGASSESFFDDDIDDFDQLDQSGKNAAGLSKTQRLIEWNVEVLKGLLKQVVAARKHETTNLEPFVQMEKKFQRGMSEDKTVLEEFVEIISLPTVSLKDLRKRKDPNDILLPTDVVDQLRSVVSAIASCYDMDVPFHNFEHASHVTASVAKLLSRITTSDSTQQTSGPQDLHTEDIAGHSYGITSDPLTQFAVVFSAIIHDAGHYGVPNAQLVAENDPMVTKYKGKSMAEQNSVDIVWDLLMKPEYASLRTCIYSTDEEMRRFRQLLVNVVMATDIADKELGALRKARWNVAFDKTENEMLSSDLDRNRKATIVIEHLIQASDVSHTMQHWQVYIKWNEKFFAECYKAWQEGRAEKDPSLSWYEGEIGFFDFYIIPLAKKLDSCGVFGVSSHEYLNYAIANRDEWKQKGESIVAGYLKKYRIKKTNTEEDI</sequence>
<keyword evidence="3" id="KW-0547">Nucleotide-binding</keyword>
<evidence type="ECO:0000256" key="6">
    <source>
        <dbReference type="ARBA" id="ARBA00023239"/>
    </source>
</evidence>
<dbReference type="Proteomes" id="UP001295423">
    <property type="component" value="Unassembled WGS sequence"/>
</dbReference>
<dbReference type="SUPFAM" id="SSF55073">
    <property type="entry name" value="Nucleotide cyclase"/>
    <property type="match status" value="1"/>
</dbReference>
<evidence type="ECO:0000256" key="5">
    <source>
        <dbReference type="ARBA" id="ARBA00023136"/>
    </source>
</evidence>
<dbReference type="SMART" id="SM00044">
    <property type="entry name" value="CYCc"/>
    <property type="match status" value="1"/>
</dbReference>
<dbReference type="InterPro" id="IPR001054">
    <property type="entry name" value="A/G_cyclase"/>
</dbReference>
<organism evidence="8 9">
    <name type="scientific">Cylindrotheca closterium</name>
    <dbReference type="NCBI Taxonomy" id="2856"/>
    <lineage>
        <taxon>Eukaryota</taxon>
        <taxon>Sar</taxon>
        <taxon>Stramenopiles</taxon>
        <taxon>Ochrophyta</taxon>
        <taxon>Bacillariophyta</taxon>
        <taxon>Bacillariophyceae</taxon>
        <taxon>Bacillariophycidae</taxon>
        <taxon>Bacillariales</taxon>
        <taxon>Bacillariaceae</taxon>
        <taxon>Cylindrotheca</taxon>
    </lineage>
</organism>
<evidence type="ECO:0000259" key="7">
    <source>
        <dbReference type="PROSITE" id="PS50125"/>
    </source>
</evidence>
<dbReference type="GO" id="GO:0005886">
    <property type="term" value="C:plasma membrane"/>
    <property type="evidence" value="ECO:0007669"/>
    <property type="project" value="TreeGrafter"/>
</dbReference>
<dbReference type="Gene3D" id="3.30.70.1230">
    <property type="entry name" value="Nucleotide cyclase"/>
    <property type="match status" value="1"/>
</dbReference>
<comment type="caution">
    <text evidence="8">The sequence shown here is derived from an EMBL/GenBank/DDBJ whole genome shotgun (WGS) entry which is preliminary data.</text>
</comment>
<dbReference type="GO" id="GO:0004383">
    <property type="term" value="F:guanylate cyclase activity"/>
    <property type="evidence" value="ECO:0007669"/>
    <property type="project" value="TreeGrafter"/>
</dbReference>
<dbReference type="InterPro" id="IPR050401">
    <property type="entry name" value="Cyclic_nucleotide_synthase"/>
</dbReference>
<dbReference type="CDD" id="cd07302">
    <property type="entry name" value="CHD"/>
    <property type="match status" value="1"/>
</dbReference>
<comment type="subcellular location">
    <subcellularLocation>
        <location evidence="1">Membrane</location>
    </subcellularLocation>
</comment>
<dbReference type="InterPro" id="IPR002073">
    <property type="entry name" value="PDEase_catalytic_dom"/>
</dbReference>
<reference evidence="8" key="1">
    <citation type="submission" date="2023-08" db="EMBL/GenBank/DDBJ databases">
        <authorList>
            <person name="Audoor S."/>
            <person name="Bilcke G."/>
        </authorList>
    </citation>
    <scope>NUCLEOTIDE SEQUENCE</scope>
</reference>
<dbReference type="GO" id="GO:0007168">
    <property type="term" value="P:receptor guanylyl cyclase signaling pathway"/>
    <property type="evidence" value="ECO:0007669"/>
    <property type="project" value="TreeGrafter"/>
</dbReference>